<dbReference type="EMBL" id="JALLPB020000026">
    <property type="protein sequence ID" value="KAL3823948.1"/>
    <property type="molecule type" value="Genomic_DNA"/>
</dbReference>
<evidence type="ECO:0000256" key="8">
    <source>
        <dbReference type="RuleBase" id="RU363034"/>
    </source>
</evidence>
<evidence type="ECO:0000256" key="3">
    <source>
        <dbReference type="ARBA" id="ARBA00022525"/>
    </source>
</evidence>
<dbReference type="InterPro" id="IPR009003">
    <property type="entry name" value="Peptidase_S1_PA"/>
</dbReference>
<evidence type="ECO:0000256" key="1">
    <source>
        <dbReference type="ARBA" id="ARBA00004613"/>
    </source>
</evidence>
<evidence type="ECO:0000256" key="10">
    <source>
        <dbReference type="SAM" id="SignalP"/>
    </source>
</evidence>
<dbReference type="GO" id="GO:0005576">
    <property type="term" value="C:extracellular region"/>
    <property type="evidence" value="ECO:0007669"/>
    <property type="project" value="UniProtKB-SubCell"/>
</dbReference>
<keyword evidence="13" id="KW-1185">Reference proteome</keyword>
<keyword evidence="8" id="KW-0720">Serine protease</keyword>
<feature type="compositionally biased region" description="Low complexity" evidence="9">
    <location>
        <begin position="325"/>
        <end position="337"/>
    </location>
</feature>
<dbReference type="Gene3D" id="2.40.10.10">
    <property type="entry name" value="Trypsin-like serine proteases"/>
    <property type="match status" value="1"/>
</dbReference>
<dbReference type="PROSITE" id="PS00135">
    <property type="entry name" value="TRYPSIN_SER"/>
    <property type="match status" value="1"/>
</dbReference>
<organism evidence="12 13">
    <name type="scientific">Cyclostephanos tholiformis</name>
    <dbReference type="NCBI Taxonomy" id="382380"/>
    <lineage>
        <taxon>Eukaryota</taxon>
        <taxon>Sar</taxon>
        <taxon>Stramenopiles</taxon>
        <taxon>Ochrophyta</taxon>
        <taxon>Bacillariophyta</taxon>
        <taxon>Coscinodiscophyceae</taxon>
        <taxon>Thalassiosirophycidae</taxon>
        <taxon>Stephanodiscales</taxon>
        <taxon>Stephanodiscaceae</taxon>
        <taxon>Cyclostephanos</taxon>
    </lineage>
</organism>
<dbReference type="SMART" id="SM00020">
    <property type="entry name" value="Tryp_SPc"/>
    <property type="match status" value="1"/>
</dbReference>
<keyword evidence="3" id="KW-0964">Secreted</keyword>
<evidence type="ECO:0000313" key="13">
    <source>
        <dbReference type="Proteomes" id="UP001530377"/>
    </source>
</evidence>
<sequence>MERTLGPCPLTAFFSFFSALLLTVPVVSSDLVMNVEDISSISTFAEDSRIIGGWEAQVGRYMYAVSLQSYGIGHFCGGTLIAKDVVITAAHCVRDGSVTAVIGGNTVDEGEKINVIKSVTHDNYNSITDGYDVGLLILESSTTLDITFPVLNIDNDYPSAGATTYAMGWGDTDVTTYEKVSDWLMVVDLEVITNEDCNAAEEGDVSYRNWVTDDMMCTYSENRDACQGDSGGPLIVRPGGGAEYDILVGLVSWGVGCAYLPGVFSRVSMSYDWILNTTCAESKDPTGSLCELNRISGSDNLQTSSSTAMSPPPKFFPTSLPIEQPTSTPSLSSEPTSGYPSSEPPPRSQKAAKPEISTLQEDVDDSVILEEEESKAPINSSLRLSCKFVAVVAVSGMISMYVML</sequence>
<dbReference type="Pfam" id="PF00089">
    <property type="entry name" value="Trypsin"/>
    <property type="match status" value="1"/>
</dbReference>
<dbReference type="InterPro" id="IPR001254">
    <property type="entry name" value="Trypsin_dom"/>
</dbReference>
<dbReference type="GO" id="GO:0008236">
    <property type="term" value="F:serine-type peptidase activity"/>
    <property type="evidence" value="ECO:0007669"/>
    <property type="project" value="UniProtKB-KW"/>
</dbReference>
<feature type="signal peptide" evidence="10">
    <location>
        <begin position="1"/>
        <end position="29"/>
    </location>
</feature>
<comment type="caution">
    <text evidence="12">The sequence shown here is derived from an EMBL/GenBank/DDBJ whole genome shotgun (WGS) entry which is preliminary data.</text>
</comment>
<evidence type="ECO:0000259" key="11">
    <source>
        <dbReference type="PROSITE" id="PS50240"/>
    </source>
</evidence>
<dbReference type="AlphaFoldDB" id="A0ABD3SI38"/>
<evidence type="ECO:0000313" key="12">
    <source>
        <dbReference type="EMBL" id="KAL3823948.1"/>
    </source>
</evidence>
<dbReference type="PROSITE" id="PS50240">
    <property type="entry name" value="TRYPSIN_DOM"/>
    <property type="match status" value="1"/>
</dbReference>
<dbReference type="PROSITE" id="PS00134">
    <property type="entry name" value="TRYPSIN_HIS"/>
    <property type="match status" value="1"/>
</dbReference>
<keyword evidence="4 10" id="KW-0732">Signal</keyword>
<dbReference type="PANTHER" id="PTHR24276:SF91">
    <property type="entry name" value="AT26814P-RELATED"/>
    <property type="match status" value="1"/>
</dbReference>
<proteinExistence type="inferred from homology"/>
<dbReference type="FunFam" id="2.40.10.10:FF:000054">
    <property type="entry name" value="Complement C1r subcomponent"/>
    <property type="match status" value="1"/>
</dbReference>
<evidence type="ECO:0000256" key="9">
    <source>
        <dbReference type="SAM" id="MobiDB-lite"/>
    </source>
</evidence>
<dbReference type="GO" id="GO:0006508">
    <property type="term" value="P:proteolysis"/>
    <property type="evidence" value="ECO:0007669"/>
    <property type="project" value="UniProtKB-KW"/>
</dbReference>
<dbReference type="InterPro" id="IPR050430">
    <property type="entry name" value="Peptidase_S1"/>
</dbReference>
<keyword evidence="5" id="KW-0843">Virulence</keyword>
<keyword evidence="8" id="KW-0645">Protease</keyword>
<dbReference type="InterPro" id="IPR043504">
    <property type="entry name" value="Peptidase_S1_PA_chymotrypsin"/>
</dbReference>
<comment type="subcellular location">
    <subcellularLocation>
        <location evidence="1">Secreted</location>
    </subcellularLocation>
</comment>
<dbReference type="PANTHER" id="PTHR24276">
    <property type="entry name" value="POLYSERASE-RELATED"/>
    <property type="match status" value="1"/>
</dbReference>
<evidence type="ECO:0000256" key="2">
    <source>
        <dbReference type="ARBA" id="ARBA00007664"/>
    </source>
</evidence>
<evidence type="ECO:0000256" key="5">
    <source>
        <dbReference type="ARBA" id="ARBA00023026"/>
    </source>
</evidence>
<feature type="domain" description="Peptidase S1" evidence="11">
    <location>
        <begin position="50"/>
        <end position="279"/>
    </location>
</feature>
<dbReference type="CDD" id="cd00190">
    <property type="entry name" value="Tryp_SPc"/>
    <property type="match status" value="1"/>
</dbReference>
<accession>A0ABD3SI38</accession>
<protein>
    <recommendedName>
        <fullName evidence="11">Peptidase S1 domain-containing protein</fullName>
    </recommendedName>
</protein>
<reference evidence="12 13" key="1">
    <citation type="submission" date="2024-10" db="EMBL/GenBank/DDBJ databases">
        <title>Updated reference genomes for cyclostephanoid diatoms.</title>
        <authorList>
            <person name="Roberts W.R."/>
            <person name="Alverson A.J."/>
        </authorList>
    </citation>
    <scope>NUCLEOTIDE SEQUENCE [LARGE SCALE GENOMIC DNA]</scope>
    <source>
        <strain evidence="12 13">AJA228-03</strain>
    </source>
</reference>
<dbReference type="InterPro" id="IPR018114">
    <property type="entry name" value="TRYPSIN_HIS"/>
</dbReference>
<dbReference type="Proteomes" id="UP001530377">
    <property type="component" value="Unassembled WGS sequence"/>
</dbReference>
<evidence type="ECO:0000256" key="6">
    <source>
        <dbReference type="ARBA" id="ARBA00023157"/>
    </source>
</evidence>
<feature type="region of interest" description="Disordered" evidence="9">
    <location>
        <begin position="300"/>
        <end position="365"/>
    </location>
</feature>
<keyword evidence="8" id="KW-0378">Hydrolase</keyword>
<dbReference type="InterPro" id="IPR001314">
    <property type="entry name" value="Peptidase_S1A"/>
</dbReference>
<gene>
    <name evidence="12" type="ORF">ACHAXA_007919</name>
</gene>
<name>A0ABD3SI38_9STRA</name>
<evidence type="ECO:0000256" key="4">
    <source>
        <dbReference type="ARBA" id="ARBA00022729"/>
    </source>
</evidence>
<dbReference type="PRINTS" id="PR00722">
    <property type="entry name" value="CHYMOTRYPSIN"/>
</dbReference>
<feature type="compositionally biased region" description="Polar residues" evidence="9">
    <location>
        <begin position="300"/>
        <end position="309"/>
    </location>
</feature>
<keyword evidence="7" id="KW-0325">Glycoprotein</keyword>
<evidence type="ECO:0000256" key="7">
    <source>
        <dbReference type="ARBA" id="ARBA00023180"/>
    </source>
</evidence>
<keyword evidence="6" id="KW-1015">Disulfide bond</keyword>
<feature type="chain" id="PRO_5044804830" description="Peptidase S1 domain-containing protein" evidence="10">
    <location>
        <begin position="30"/>
        <end position="404"/>
    </location>
</feature>
<comment type="similarity">
    <text evidence="2">Belongs to the peptidase S1 family.</text>
</comment>
<dbReference type="InterPro" id="IPR033116">
    <property type="entry name" value="TRYPSIN_SER"/>
</dbReference>
<dbReference type="SUPFAM" id="SSF50494">
    <property type="entry name" value="Trypsin-like serine proteases"/>
    <property type="match status" value="1"/>
</dbReference>